<proteinExistence type="predicted"/>
<name>A0A078A237_STYLE</name>
<protein>
    <submittedName>
        <fullName evidence="1">Uncharacterized protein</fullName>
    </submittedName>
</protein>
<dbReference type="InParanoid" id="A0A078A237"/>
<dbReference type="Proteomes" id="UP000039865">
    <property type="component" value="Unassembled WGS sequence"/>
</dbReference>
<accession>A0A078A237</accession>
<keyword evidence="2" id="KW-1185">Reference proteome</keyword>
<dbReference type="AlphaFoldDB" id="A0A078A237"/>
<evidence type="ECO:0000313" key="1">
    <source>
        <dbReference type="EMBL" id="CDW75882.1"/>
    </source>
</evidence>
<reference evidence="1 2" key="1">
    <citation type="submission" date="2014-06" db="EMBL/GenBank/DDBJ databases">
        <authorList>
            <person name="Swart Estienne"/>
        </authorList>
    </citation>
    <scope>NUCLEOTIDE SEQUENCE [LARGE SCALE GENOMIC DNA]</scope>
    <source>
        <strain evidence="1 2">130c</strain>
    </source>
</reference>
<sequence length="596" mass="70081">MSFCKWLIGFFVIITGLLQIKSIINFIDYQLDYSLVFRNTGNQFLENIQGFDIDHFNDTNDRYDFTLSIWNDNGLELLLSKTRLHSHYTKKIKFDFSRNMSTHYSIGQNQKLDFLLRDFAFWKIAVPFEEIVQIGQQVGDIKVQWQHLIRYYKLTLIEVGIYQYDYSPHEQHFRFRISKPDSSMYYFDDQMEKQIGFAMISSYLSPFDDITNFHIRTEKTDASTMVVQMMQNAMIQKHKQKLSNGLWQNIVVGYDKKKPIIRTAVDLDFIDNTSPINTGLVSYWRLNQDSYGDNYLIDDSRNPQYITLTKNLIFSVAEELYNNNPQLFSVSTKEINEDISIKLAYNNKNNQQTYISDYKFSKDSWVHLSVSHTIISAAQISTIQVCIMLFCFDSFELDISQISYTNNAKIGKSFKGSFRELRLWNTREKLFRDDYFHFFKRDIINPTQTPRLVEYWRLDSSEYGTVSAIYSTLDYISIQTSIQREKISPLQLCEYGSYYNGASCNFDNFIPFKDDILDRIKLLQMNLTAIPITYSFGFWFKFGSLGNRFIMSGKVPQISNFIALFVGPNPDNFLRIYHNNCEKTIFSNYLDDIGIN</sequence>
<organism evidence="1 2">
    <name type="scientific">Stylonychia lemnae</name>
    <name type="common">Ciliate</name>
    <dbReference type="NCBI Taxonomy" id="5949"/>
    <lineage>
        <taxon>Eukaryota</taxon>
        <taxon>Sar</taxon>
        <taxon>Alveolata</taxon>
        <taxon>Ciliophora</taxon>
        <taxon>Intramacronucleata</taxon>
        <taxon>Spirotrichea</taxon>
        <taxon>Stichotrichia</taxon>
        <taxon>Sporadotrichida</taxon>
        <taxon>Oxytrichidae</taxon>
        <taxon>Stylonychinae</taxon>
        <taxon>Stylonychia</taxon>
    </lineage>
</organism>
<gene>
    <name evidence="1" type="primary">Contig97.g122</name>
    <name evidence="1" type="ORF">STYLEM_4877</name>
</gene>
<evidence type="ECO:0000313" key="2">
    <source>
        <dbReference type="Proteomes" id="UP000039865"/>
    </source>
</evidence>
<dbReference type="EMBL" id="CCKQ01004721">
    <property type="protein sequence ID" value="CDW75882.1"/>
    <property type="molecule type" value="Genomic_DNA"/>
</dbReference>